<name>A0A3T0T2S7_9MICO</name>
<keyword evidence="1" id="KW-0732">Signal</keyword>
<organism evidence="2 3">
    <name type="scientific">Rathayibacter festucae DSM 15932</name>
    <dbReference type="NCBI Taxonomy" id="1328866"/>
    <lineage>
        <taxon>Bacteria</taxon>
        <taxon>Bacillati</taxon>
        <taxon>Actinomycetota</taxon>
        <taxon>Actinomycetes</taxon>
        <taxon>Micrococcales</taxon>
        <taxon>Microbacteriaceae</taxon>
        <taxon>Rathayibacter</taxon>
    </lineage>
</organism>
<proteinExistence type="predicted"/>
<evidence type="ECO:0000313" key="3">
    <source>
        <dbReference type="Proteomes" id="UP000285317"/>
    </source>
</evidence>
<accession>A0A3T0T2S7</accession>
<dbReference type="KEGG" id="rfs:C1I64_13355"/>
<feature type="chain" id="PRO_5038420661" evidence="1">
    <location>
        <begin position="26"/>
        <end position="217"/>
    </location>
</feature>
<evidence type="ECO:0000313" key="2">
    <source>
        <dbReference type="EMBL" id="AZZ52927.1"/>
    </source>
</evidence>
<gene>
    <name evidence="2" type="ORF">C1I64_13355</name>
</gene>
<sequence length="217" mass="21292">MSNHTAKRKRVRFAPLVLATSVAAAALLSVSMSGTLSGFVASITNTNNTAASGSLVMEEKSTGTTPVTCLSTDGGSVSTNTATCSTINKFGGSTTMVPGQTVSTSITIKNAGTVSANTFTLTPGATCAQSVNTAAGSSGTATDFCSKLNVVITSGSTTVYSGTAAALAGTAAKSLSAAPVTAGTSTPFTIAVTLDSSAGNTYQGLSASLPLTWTFAS</sequence>
<dbReference type="Proteomes" id="UP000285317">
    <property type="component" value="Chromosome"/>
</dbReference>
<dbReference type="RefSeq" id="WP_123446753.1">
    <property type="nucleotide sequence ID" value="NZ_CP028137.1"/>
</dbReference>
<dbReference type="AlphaFoldDB" id="A0A3T0T2S7"/>
<protein>
    <submittedName>
        <fullName evidence="2">Uncharacterized protein</fullName>
    </submittedName>
</protein>
<feature type="signal peptide" evidence="1">
    <location>
        <begin position="1"/>
        <end position="25"/>
    </location>
</feature>
<dbReference type="EMBL" id="CP028137">
    <property type="protein sequence ID" value="AZZ52927.1"/>
    <property type="molecule type" value="Genomic_DNA"/>
</dbReference>
<evidence type="ECO:0000256" key="1">
    <source>
        <dbReference type="SAM" id="SignalP"/>
    </source>
</evidence>
<reference evidence="2 3" key="1">
    <citation type="submission" date="2018-03" db="EMBL/GenBank/DDBJ databases">
        <title>Bacteriophage NCPPB3778 and a type I-E CRISPR drive the evolution of the US Biological Select Agent, Rathayibacter toxicus.</title>
        <authorList>
            <person name="Davis E.W.II."/>
            <person name="Tabima J.F."/>
            <person name="Weisberg A.J."/>
            <person name="Dantas Lopes L."/>
            <person name="Wiseman M.S."/>
            <person name="Wiseman M.S."/>
            <person name="Pupko T."/>
            <person name="Belcher M.S."/>
            <person name="Sechler A.J."/>
            <person name="Tancos M.A."/>
            <person name="Schroeder B.K."/>
            <person name="Murray T.D."/>
            <person name="Luster D.G."/>
            <person name="Schneider W.L."/>
            <person name="Rogers E."/>
            <person name="Andreote F.D."/>
            <person name="Grunwald N.J."/>
            <person name="Putnam M.L."/>
            <person name="Chang J.H."/>
        </authorList>
    </citation>
    <scope>NUCLEOTIDE SEQUENCE [LARGE SCALE GENOMIC DNA]</scope>
    <source>
        <strain evidence="2 3">DSM 15932</strain>
    </source>
</reference>